<evidence type="ECO:0000313" key="1">
    <source>
        <dbReference type="EMBL" id="KAA9327229.1"/>
    </source>
</evidence>
<dbReference type="EMBL" id="VTWU01000007">
    <property type="protein sequence ID" value="KAA9327229.1"/>
    <property type="molecule type" value="Genomic_DNA"/>
</dbReference>
<dbReference type="Proteomes" id="UP000326380">
    <property type="component" value="Unassembled WGS sequence"/>
</dbReference>
<dbReference type="SUPFAM" id="SSF88697">
    <property type="entry name" value="PUA domain-like"/>
    <property type="match status" value="1"/>
</dbReference>
<gene>
    <name evidence="1" type="ORF">F0P96_18525</name>
</gene>
<dbReference type="InterPro" id="IPR013087">
    <property type="entry name" value="Znf_C2H2_type"/>
</dbReference>
<dbReference type="RefSeq" id="WP_151080459.1">
    <property type="nucleotide sequence ID" value="NZ_CP047647.1"/>
</dbReference>
<accession>A0A7L4ZSZ1</accession>
<dbReference type="CDD" id="cd00085">
    <property type="entry name" value="HNHc"/>
    <property type="match status" value="1"/>
</dbReference>
<proteinExistence type="predicted"/>
<name>A0A7L4ZSZ1_9BACT</name>
<keyword evidence="2" id="KW-1185">Reference proteome</keyword>
<sequence>MPSGPHISTATFVEILQNDKLVRKDEVLIFQTLHALAAREASATELARLLGWRGKNDVQNKILGLGRRILQKYDIQQSKRTNGTKRYWDLFFTGRYEGVYFLYRLKPELEAALAECGLLRNISLPISRPAYLFAWNPAKWQWADLEQQVEEWQKTGKSTQVWSCVSHRRIRPGDRVFLVRLGSTPRGIMASGKVVSEPFTAPHWNGEDREIWKVVIEFDVLLNPGRDSILTLEFLDTGALAKQQWTPMSSGVPILPEAAQELEEEWFHFLTTQQLRFPPFADASQHGSQLYEGAAIETVQTRYERNTYARNLCLEHYGYACAACEFDFEKTYGSLGHKFIHVHHRTMISTAGQPYQVDPVKDLVPVCPNCHAMLHRQNPPLTVDELKHRMARD</sequence>
<dbReference type="AlphaFoldDB" id="A0A7L4ZSZ1"/>
<protein>
    <submittedName>
        <fullName evidence="1">EVE domain-containing protein</fullName>
    </submittedName>
</protein>
<evidence type="ECO:0000313" key="2">
    <source>
        <dbReference type="Proteomes" id="UP000326380"/>
    </source>
</evidence>
<reference evidence="1 2" key="1">
    <citation type="submission" date="2019-09" db="EMBL/GenBank/DDBJ databases">
        <title>Genome sequence of Hymenobacter sp. M3.</title>
        <authorList>
            <person name="Srinivasan S."/>
        </authorList>
    </citation>
    <scope>NUCLEOTIDE SEQUENCE [LARGE SCALE GENOMIC DNA]</scope>
    <source>
        <strain evidence="1 2">M3</strain>
    </source>
</reference>
<dbReference type="PROSITE" id="PS00028">
    <property type="entry name" value="ZINC_FINGER_C2H2_1"/>
    <property type="match status" value="1"/>
</dbReference>
<dbReference type="InterPro" id="IPR003615">
    <property type="entry name" value="HNH_nuc"/>
</dbReference>
<dbReference type="InterPro" id="IPR015947">
    <property type="entry name" value="PUA-like_sf"/>
</dbReference>
<organism evidence="1 2">
    <name type="scientific">Hymenobacter busanensis</name>
    <dbReference type="NCBI Taxonomy" id="2607656"/>
    <lineage>
        <taxon>Bacteria</taxon>
        <taxon>Pseudomonadati</taxon>
        <taxon>Bacteroidota</taxon>
        <taxon>Cytophagia</taxon>
        <taxon>Cytophagales</taxon>
        <taxon>Hymenobacteraceae</taxon>
        <taxon>Hymenobacter</taxon>
    </lineage>
</organism>
<comment type="caution">
    <text evidence="1">The sequence shown here is derived from an EMBL/GenBank/DDBJ whole genome shotgun (WGS) entry which is preliminary data.</text>
</comment>